<organism evidence="1 2">
    <name type="scientific">Mucilaginibacter rigui</name>
    <dbReference type="NCBI Taxonomy" id="534635"/>
    <lineage>
        <taxon>Bacteria</taxon>
        <taxon>Pseudomonadati</taxon>
        <taxon>Bacteroidota</taxon>
        <taxon>Sphingobacteriia</taxon>
        <taxon>Sphingobacteriales</taxon>
        <taxon>Sphingobacteriaceae</taxon>
        <taxon>Mucilaginibacter</taxon>
    </lineage>
</organism>
<dbReference type="EMBL" id="JACWMW010000003">
    <property type="protein sequence ID" value="MBD1386659.1"/>
    <property type="molecule type" value="Genomic_DNA"/>
</dbReference>
<proteinExistence type="predicted"/>
<evidence type="ECO:0000313" key="2">
    <source>
        <dbReference type="Proteomes" id="UP000618754"/>
    </source>
</evidence>
<reference evidence="1 2" key="1">
    <citation type="submission" date="2020-09" db="EMBL/GenBank/DDBJ databases">
        <title>Novel species of Mucilaginibacter isolated from a glacier on the Tibetan Plateau.</title>
        <authorList>
            <person name="Liu Q."/>
            <person name="Xin Y.-H."/>
        </authorList>
    </citation>
    <scope>NUCLEOTIDE SEQUENCE [LARGE SCALE GENOMIC DNA]</scope>
    <source>
        <strain evidence="1 2">CGMCC 1.13878</strain>
    </source>
</reference>
<comment type="caution">
    <text evidence="1">The sequence shown here is derived from an EMBL/GenBank/DDBJ whole genome shotgun (WGS) entry which is preliminary data.</text>
</comment>
<dbReference type="Proteomes" id="UP000618754">
    <property type="component" value="Unassembled WGS sequence"/>
</dbReference>
<gene>
    <name evidence="1" type="ORF">IDJ75_15340</name>
</gene>
<protein>
    <submittedName>
        <fullName evidence="1">Uncharacterized protein</fullName>
    </submittedName>
</protein>
<evidence type="ECO:0000313" key="1">
    <source>
        <dbReference type="EMBL" id="MBD1386659.1"/>
    </source>
</evidence>
<sequence length="60" mass="7212">MQKENVNLNRFNPSQRLNQRYRFADPNMNLFFIGALGWGRQEACLQVKHFMLPIKLRMET</sequence>
<name>A0ABR7X7X1_9SPHI</name>
<accession>A0ABR7X7X1</accession>
<keyword evidence="2" id="KW-1185">Reference proteome</keyword>